<keyword evidence="2" id="KW-0238">DNA-binding</keyword>
<dbReference type="SMART" id="SM00344">
    <property type="entry name" value="HTH_ASNC"/>
    <property type="match status" value="1"/>
</dbReference>
<sequence>MTDSTSKLDRGQTRILYELQRNGRLSNVELAQLLGMSESPCLRRVKQLEQDGVIAGYLARLDQRKLGLPVTAYVQVSIDKQDDRLREGFIARVQAEEHIIECHAMTGTSDFMLKVVARSIDHFSDIAMRGILRWPGVRGIESQFSLEVVKANGPLPVSTREVD</sequence>
<evidence type="ECO:0000256" key="3">
    <source>
        <dbReference type="ARBA" id="ARBA00023163"/>
    </source>
</evidence>
<dbReference type="InterPro" id="IPR019887">
    <property type="entry name" value="Tscrpt_reg_AsnC/Lrp_C"/>
</dbReference>
<evidence type="ECO:0000256" key="2">
    <source>
        <dbReference type="ARBA" id="ARBA00023125"/>
    </source>
</evidence>
<comment type="caution">
    <text evidence="5">The sequence shown here is derived from an EMBL/GenBank/DDBJ whole genome shotgun (WGS) entry which is preliminary data.</text>
</comment>
<dbReference type="InterPro" id="IPR036388">
    <property type="entry name" value="WH-like_DNA-bd_sf"/>
</dbReference>
<proteinExistence type="predicted"/>
<dbReference type="PANTHER" id="PTHR30154">
    <property type="entry name" value="LEUCINE-RESPONSIVE REGULATORY PROTEIN"/>
    <property type="match status" value="1"/>
</dbReference>
<evidence type="ECO:0000256" key="1">
    <source>
        <dbReference type="ARBA" id="ARBA00023015"/>
    </source>
</evidence>
<evidence type="ECO:0000313" key="5">
    <source>
        <dbReference type="EMBL" id="EIT67921.1"/>
    </source>
</evidence>
<dbReference type="Pfam" id="PF13412">
    <property type="entry name" value="HTH_24"/>
    <property type="match status" value="1"/>
</dbReference>
<reference evidence="5 6" key="1">
    <citation type="journal article" date="2012" name="J. Bacteriol.">
        <title>Genome Sequence of n-Alkane-Degrading Hydrocarboniphaga effusa Strain AP103T (ATCC BAA-332T).</title>
        <authorList>
            <person name="Chang H.K."/>
            <person name="Zylstra G.J."/>
            <person name="Chae J.C."/>
        </authorList>
    </citation>
    <scope>NUCLEOTIDE SEQUENCE [LARGE SCALE GENOMIC DNA]</scope>
    <source>
        <strain evidence="5 6">AP103</strain>
    </source>
</reference>
<dbReference type="PANTHER" id="PTHR30154:SF34">
    <property type="entry name" value="TRANSCRIPTIONAL REGULATOR AZLB"/>
    <property type="match status" value="1"/>
</dbReference>
<feature type="domain" description="HTH asnC-type" evidence="4">
    <location>
        <begin position="8"/>
        <end position="69"/>
    </location>
</feature>
<keyword evidence="6" id="KW-1185">Reference proteome</keyword>
<dbReference type="CDD" id="cd00090">
    <property type="entry name" value="HTH_ARSR"/>
    <property type="match status" value="1"/>
</dbReference>
<evidence type="ECO:0000259" key="4">
    <source>
        <dbReference type="PROSITE" id="PS50956"/>
    </source>
</evidence>
<dbReference type="STRING" id="1172194.WQQ_43560"/>
<dbReference type="InterPro" id="IPR011008">
    <property type="entry name" value="Dimeric_a/b-barrel"/>
</dbReference>
<dbReference type="PROSITE" id="PS50956">
    <property type="entry name" value="HTH_ASNC_2"/>
    <property type="match status" value="1"/>
</dbReference>
<dbReference type="InterPro" id="IPR011991">
    <property type="entry name" value="ArsR-like_HTH"/>
</dbReference>
<name>I8HX23_9GAMM</name>
<dbReference type="AlphaFoldDB" id="I8HX23"/>
<dbReference type="RefSeq" id="WP_007187291.1">
    <property type="nucleotide sequence ID" value="NZ_AKGD01000004.1"/>
</dbReference>
<dbReference type="EMBL" id="AKGD01000004">
    <property type="protein sequence ID" value="EIT67921.1"/>
    <property type="molecule type" value="Genomic_DNA"/>
</dbReference>
<dbReference type="GO" id="GO:0005829">
    <property type="term" value="C:cytosol"/>
    <property type="evidence" value="ECO:0007669"/>
    <property type="project" value="TreeGrafter"/>
</dbReference>
<dbReference type="SUPFAM" id="SSF46785">
    <property type="entry name" value="Winged helix' DNA-binding domain"/>
    <property type="match status" value="1"/>
</dbReference>
<gene>
    <name evidence="5" type="ORF">WQQ_43560</name>
</gene>
<dbReference type="InterPro" id="IPR019888">
    <property type="entry name" value="Tscrpt_reg_AsnC-like"/>
</dbReference>
<protein>
    <submittedName>
        <fullName evidence="5">Transcriptional regulator, AsnC family</fullName>
    </submittedName>
</protein>
<organism evidence="5 6">
    <name type="scientific">Hydrocarboniphaga effusa AP103</name>
    <dbReference type="NCBI Taxonomy" id="1172194"/>
    <lineage>
        <taxon>Bacteria</taxon>
        <taxon>Pseudomonadati</taxon>
        <taxon>Pseudomonadota</taxon>
        <taxon>Gammaproteobacteria</taxon>
        <taxon>Nevskiales</taxon>
        <taxon>Nevskiaceae</taxon>
        <taxon>Hydrocarboniphaga</taxon>
    </lineage>
</organism>
<accession>I8HX23</accession>
<dbReference type="InterPro" id="IPR019885">
    <property type="entry name" value="Tscrpt_reg_HTH_AsnC-type_CS"/>
</dbReference>
<dbReference type="Gene3D" id="1.10.10.10">
    <property type="entry name" value="Winged helix-like DNA-binding domain superfamily/Winged helix DNA-binding domain"/>
    <property type="match status" value="1"/>
</dbReference>
<dbReference type="PATRIC" id="fig|1172194.4.peg.4222"/>
<dbReference type="Pfam" id="PF01037">
    <property type="entry name" value="AsnC_trans_reg"/>
    <property type="match status" value="1"/>
</dbReference>
<dbReference type="PRINTS" id="PR00033">
    <property type="entry name" value="HTHASNC"/>
</dbReference>
<dbReference type="Proteomes" id="UP000003704">
    <property type="component" value="Unassembled WGS sequence"/>
</dbReference>
<dbReference type="SUPFAM" id="SSF54909">
    <property type="entry name" value="Dimeric alpha+beta barrel"/>
    <property type="match status" value="1"/>
</dbReference>
<dbReference type="GO" id="GO:0043565">
    <property type="term" value="F:sequence-specific DNA binding"/>
    <property type="evidence" value="ECO:0007669"/>
    <property type="project" value="InterPro"/>
</dbReference>
<dbReference type="InterPro" id="IPR000485">
    <property type="entry name" value="AsnC-type_HTH_dom"/>
</dbReference>
<dbReference type="PROSITE" id="PS00519">
    <property type="entry name" value="HTH_ASNC_1"/>
    <property type="match status" value="1"/>
</dbReference>
<evidence type="ECO:0000313" key="6">
    <source>
        <dbReference type="Proteomes" id="UP000003704"/>
    </source>
</evidence>
<dbReference type="InterPro" id="IPR036390">
    <property type="entry name" value="WH_DNA-bd_sf"/>
</dbReference>
<dbReference type="Gene3D" id="3.30.70.920">
    <property type="match status" value="1"/>
</dbReference>
<dbReference type="GO" id="GO:0043200">
    <property type="term" value="P:response to amino acid"/>
    <property type="evidence" value="ECO:0007669"/>
    <property type="project" value="TreeGrafter"/>
</dbReference>
<dbReference type="GO" id="GO:0006355">
    <property type="term" value="P:regulation of DNA-templated transcription"/>
    <property type="evidence" value="ECO:0007669"/>
    <property type="project" value="UniProtKB-ARBA"/>
</dbReference>
<keyword evidence="1" id="KW-0805">Transcription regulation</keyword>
<keyword evidence="3" id="KW-0804">Transcription</keyword>